<dbReference type="STRING" id="316056.RPC_0700"/>
<dbReference type="InterPro" id="IPR002173">
    <property type="entry name" value="Carboh/pur_kinase_PfkB_CS"/>
</dbReference>
<evidence type="ECO:0000256" key="6">
    <source>
        <dbReference type="PIRNR" id="PIRNR000535"/>
    </source>
</evidence>
<dbReference type="HOGENOM" id="CLU_050013_0_2_5"/>
<dbReference type="Pfam" id="PF00294">
    <property type="entry name" value="PfkB"/>
    <property type="match status" value="1"/>
</dbReference>
<protein>
    <recommendedName>
        <fullName evidence="6">Phosphofructokinase</fullName>
    </recommendedName>
</protein>
<evidence type="ECO:0000256" key="4">
    <source>
        <dbReference type="ARBA" id="ARBA00022777"/>
    </source>
</evidence>
<dbReference type="NCBIfam" id="TIGR03168">
    <property type="entry name" value="1-PFK"/>
    <property type="match status" value="1"/>
</dbReference>
<accession>Q21BG4</accession>
<dbReference type="PANTHER" id="PTHR46566:SF2">
    <property type="entry name" value="ATP-DEPENDENT 6-PHOSPHOFRUCTOKINASE ISOZYME 2"/>
    <property type="match status" value="1"/>
</dbReference>
<dbReference type="PIRSF" id="PIRSF000535">
    <property type="entry name" value="1PFK/6PFK/LacC"/>
    <property type="match status" value="1"/>
</dbReference>
<dbReference type="RefSeq" id="WP_011471180.1">
    <property type="nucleotide sequence ID" value="NC_007925.1"/>
</dbReference>
<name>Q21BG4_RHOPB</name>
<dbReference type="CDD" id="cd01164">
    <property type="entry name" value="FruK_PfkB_like"/>
    <property type="match status" value="1"/>
</dbReference>
<evidence type="ECO:0000256" key="2">
    <source>
        <dbReference type="ARBA" id="ARBA00022679"/>
    </source>
</evidence>
<dbReference type="EMBL" id="CP000301">
    <property type="protein sequence ID" value="ABD86272.1"/>
    <property type="molecule type" value="Genomic_DNA"/>
</dbReference>
<evidence type="ECO:0000259" key="7">
    <source>
        <dbReference type="Pfam" id="PF00294"/>
    </source>
</evidence>
<dbReference type="eggNOG" id="COG1105">
    <property type="taxonomic scope" value="Bacteria"/>
</dbReference>
<dbReference type="GO" id="GO:0003872">
    <property type="term" value="F:6-phosphofructokinase activity"/>
    <property type="evidence" value="ECO:0007669"/>
    <property type="project" value="TreeGrafter"/>
</dbReference>
<dbReference type="PANTHER" id="PTHR46566">
    <property type="entry name" value="1-PHOSPHOFRUCTOKINASE-RELATED"/>
    <property type="match status" value="1"/>
</dbReference>
<reference evidence="8" key="1">
    <citation type="submission" date="2006-03" db="EMBL/GenBank/DDBJ databases">
        <title>Complete sequence of Rhodopseudomonas palustris BisB18.</title>
        <authorList>
            <consortium name="US DOE Joint Genome Institute"/>
            <person name="Copeland A."/>
            <person name="Lucas S."/>
            <person name="Lapidus A."/>
            <person name="Barry K."/>
            <person name="Detter J.C."/>
            <person name="Glavina del Rio T."/>
            <person name="Hammon N."/>
            <person name="Israni S."/>
            <person name="Dalin E."/>
            <person name="Tice H."/>
            <person name="Pitluck S."/>
            <person name="Chain P."/>
            <person name="Malfatti S."/>
            <person name="Shin M."/>
            <person name="Vergez L."/>
            <person name="Schmutz J."/>
            <person name="Larimer F."/>
            <person name="Land M."/>
            <person name="Hauser L."/>
            <person name="Pelletier D.A."/>
            <person name="Kyrpides N."/>
            <person name="Anderson I."/>
            <person name="Oda Y."/>
            <person name="Harwood C.S."/>
            <person name="Richardson P."/>
        </authorList>
    </citation>
    <scope>NUCLEOTIDE SEQUENCE [LARGE SCALE GENOMIC DNA]</scope>
    <source>
        <strain evidence="8">BisB18</strain>
    </source>
</reference>
<organism evidence="8">
    <name type="scientific">Rhodopseudomonas palustris (strain BisB18)</name>
    <dbReference type="NCBI Taxonomy" id="316056"/>
    <lineage>
        <taxon>Bacteria</taxon>
        <taxon>Pseudomonadati</taxon>
        <taxon>Pseudomonadota</taxon>
        <taxon>Alphaproteobacteria</taxon>
        <taxon>Hyphomicrobiales</taxon>
        <taxon>Nitrobacteraceae</taxon>
        <taxon>Rhodopseudomonas</taxon>
    </lineage>
</organism>
<dbReference type="InterPro" id="IPR011611">
    <property type="entry name" value="PfkB_dom"/>
</dbReference>
<dbReference type="InterPro" id="IPR029056">
    <property type="entry name" value="Ribokinase-like"/>
</dbReference>
<dbReference type="InterPro" id="IPR017583">
    <property type="entry name" value="Tagatose/fructose_Pkinase"/>
</dbReference>
<dbReference type="AlphaFoldDB" id="Q21BG4"/>
<evidence type="ECO:0000256" key="5">
    <source>
        <dbReference type="ARBA" id="ARBA00022840"/>
    </source>
</evidence>
<comment type="similarity">
    <text evidence="1 6">Belongs to the carbohydrate kinase PfkB family.</text>
</comment>
<keyword evidence="4 8" id="KW-0418">Kinase</keyword>
<dbReference type="OrthoDB" id="9801219at2"/>
<evidence type="ECO:0000313" key="8">
    <source>
        <dbReference type="EMBL" id="ABD86272.1"/>
    </source>
</evidence>
<proteinExistence type="inferred from homology"/>
<dbReference type="SUPFAM" id="SSF53613">
    <property type="entry name" value="Ribokinase-like"/>
    <property type="match status" value="1"/>
</dbReference>
<keyword evidence="3" id="KW-0547">Nucleotide-binding</keyword>
<dbReference type="Gene3D" id="3.40.1190.20">
    <property type="match status" value="1"/>
</dbReference>
<keyword evidence="2 6" id="KW-0808">Transferase</keyword>
<evidence type="ECO:0000256" key="3">
    <source>
        <dbReference type="ARBA" id="ARBA00022741"/>
    </source>
</evidence>
<keyword evidence="5" id="KW-0067">ATP-binding</keyword>
<dbReference type="KEGG" id="rpc:RPC_0700"/>
<evidence type="ECO:0000256" key="1">
    <source>
        <dbReference type="ARBA" id="ARBA00010688"/>
    </source>
</evidence>
<gene>
    <name evidence="8" type="ordered locus">RPC_0700</name>
</gene>
<dbReference type="PROSITE" id="PS00583">
    <property type="entry name" value="PFKB_KINASES_1"/>
    <property type="match status" value="1"/>
</dbReference>
<sequence>MSQIVTVTPSPAIDASTSVGKIAAFSKLRCAPLRRHPGGGGINVARVIQRLGGEVRAVYPSGGATGELLRELLDREGINGITVAVAAETREDFTVFEESTRQQFRFMMPGSPLADPEWAQLIQAALVGPPAFIIASGSVPPGAPEDFFGRIVQAGSALGAKVVVDTSRQPLQAALQSGLFLIKPSLSEFWNLTGLNCDDDATLIDAARDLIDRGLVEMVALSMGPNGALLVSRDRALRAEGLAVEAATVSGAGDSFLAAMVWSLQNDPDLATALRFGIAAGTAALVNPGTELAQPQDIANFLPQVRIREIAEAARVATSPLI</sequence>
<dbReference type="GO" id="GO:0005524">
    <property type="term" value="F:ATP binding"/>
    <property type="evidence" value="ECO:0007669"/>
    <property type="project" value="UniProtKB-KW"/>
</dbReference>
<feature type="domain" description="Carbohydrate kinase PfkB" evidence="7">
    <location>
        <begin position="29"/>
        <end position="295"/>
    </location>
</feature>
<dbReference type="GO" id="GO:0005829">
    <property type="term" value="C:cytosol"/>
    <property type="evidence" value="ECO:0007669"/>
    <property type="project" value="TreeGrafter"/>
</dbReference>